<gene>
    <name evidence="2" type="ORF">BINO364_LOCUS15803</name>
</gene>
<evidence type="ECO:0000313" key="2">
    <source>
        <dbReference type="EMBL" id="CAH0730874.1"/>
    </source>
</evidence>
<proteinExistence type="predicted"/>
<evidence type="ECO:0000256" key="1">
    <source>
        <dbReference type="SAM" id="MobiDB-lite"/>
    </source>
</evidence>
<dbReference type="OrthoDB" id="666972at2759"/>
<reference evidence="2" key="1">
    <citation type="submission" date="2021-12" db="EMBL/GenBank/DDBJ databases">
        <authorList>
            <person name="Martin H S."/>
        </authorList>
    </citation>
    <scope>NUCLEOTIDE SEQUENCE</scope>
</reference>
<keyword evidence="3" id="KW-1185">Reference proteome</keyword>
<dbReference type="Proteomes" id="UP000838878">
    <property type="component" value="Chromosome 9"/>
</dbReference>
<feature type="region of interest" description="Disordered" evidence="1">
    <location>
        <begin position="196"/>
        <end position="244"/>
    </location>
</feature>
<name>A0A8J9YHC9_9NEOP</name>
<dbReference type="EMBL" id="OV170229">
    <property type="protein sequence ID" value="CAH0730874.1"/>
    <property type="molecule type" value="Genomic_DNA"/>
</dbReference>
<accession>A0A8J9YHC9</accession>
<feature type="non-terminal residue" evidence="2">
    <location>
        <position position="329"/>
    </location>
</feature>
<organism evidence="2 3">
    <name type="scientific">Brenthis ino</name>
    <name type="common">lesser marbled fritillary</name>
    <dbReference type="NCBI Taxonomy" id="405034"/>
    <lineage>
        <taxon>Eukaryota</taxon>
        <taxon>Metazoa</taxon>
        <taxon>Ecdysozoa</taxon>
        <taxon>Arthropoda</taxon>
        <taxon>Hexapoda</taxon>
        <taxon>Insecta</taxon>
        <taxon>Pterygota</taxon>
        <taxon>Neoptera</taxon>
        <taxon>Endopterygota</taxon>
        <taxon>Lepidoptera</taxon>
        <taxon>Glossata</taxon>
        <taxon>Ditrysia</taxon>
        <taxon>Papilionoidea</taxon>
        <taxon>Nymphalidae</taxon>
        <taxon>Heliconiinae</taxon>
        <taxon>Argynnini</taxon>
        <taxon>Brenthis</taxon>
    </lineage>
</organism>
<sequence>MLFSTYTALRSKRRVTVNKKMEPRNLTDQIMRTLDNMIDPHADIEQRVSQMRAQLAALSELPRLIQERVDAVKHQIDQFSQMDAFKQVHQEQYVQITQPGKEIIHPIERIPEEPADTVEITEIESPEKEERFIEIQKPIEVKSRTPERAVEIRITKPSLAEEELAKEEVKRMLEEKIKMEKEKELIHKINFEQEQKIQPIPTSIQTPQRARSPSPRPQPVFGPAPKERPLGLSGGRKWRRSHEEYDEEQIQETLTAQAEVIKGKAIGVNFMKYEKPPPPLDHLQHSEVYKVVHNMDETPLKKVAMLKPVIAEADYRERARSMSPCPNGR</sequence>
<evidence type="ECO:0000313" key="3">
    <source>
        <dbReference type="Proteomes" id="UP000838878"/>
    </source>
</evidence>
<dbReference type="AlphaFoldDB" id="A0A8J9YHC9"/>
<protein>
    <submittedName>
        <fullName evidence="2">Uncharacterized protein</fullName>
    </submittedName>
</protein>